<evidence type="ECO:0000256" key="1">
    <source>
        <dbReference type="ARBA" id="ARBA00010365"/>
    </source>
</evidence>
<dbReference type="AlphaFoldDB" id="A0A1B9GYL9"/>
<feature type="domain" description="Opioid growth factor receptor (OGFr) conserved" evidence="2">
    <location>
        <begin position="22"/>
        <end position="223"/>
    </location>
</feature>
<dbReference type="GO" id="GO:0016020">
    <property type="term" value="C:membrane"/>
    <property type="evidence" value="ECO:0007669"/>
    <property type="project" value="InterPro"/>
</dbReference>
<sequence length="241" mass="28342">MSRPRDIDAFLSSYKGQSSSSSNDTNLRFYKNEIPCQPDGLKYDSWMKRYERDNVELEMNHGYVQWFFPIRERGVNPLAQPLESAEIEAMKDDPVILDRLLRSYKMMLRFYGIDFNEGHLKLAADHEERLLNLKQRPHNLLRLTRIMKHLSEFPQLQSHVAPLVLFFVALHSEGFLDFSEGSMRGDSLDRWWSNVFRDEEERKSVRGTVRVRGKTGGKEWGWGEYERWLSERGKKGYTGGD</sequence>
<dbReference type="InterPro" id="IPR039574">
    <property type="entry name" value="OGFr"/>
</dbReference>
<dbReference type="GO" id="GO:0140625">
    <property type="term" value="F:opioid growth factor receptor activity"/>
    <property type="evidence" value="ECO:0007669"/>
    <property type="project" value="InterPro"/>
</dbReference>
<keyword evidence="4" id="KW-1185">Reference proteome</keyword>
<organism evidence="3 4">
    <name type="scientific">Kwoniella heveanensis BCC8398</name>
    <dbReference type="NCBI Taxonomy" id="1296120"/>
    <lineage>
        <taxon>Eukaryota</taxon>
        <taxon>Fungi</taxon>
        <taxon>Dikarya</taxon>
        <taxon>Basidiomycota</taxon>
        <taxon>Agaricomycotina</taxon>
        <taxon>Tremellomycetes</taxon>
        <taxon>Tremellales</taxon>
        <taxon>Cryptococcaceae</taxon>
        <taxon>Kwoniella</taxon>
    </lineage>
</organism>
<protein>
    <recommendedName>
        <fullName evidence="2">Opioid growth factor receptor (OGFr) conserved domain-containing protein</fullName>
    </recommendedName>
</protein>
<accession>A0A1B9GYL9</accession>
<dbReference type="OrthoDB" id="9030204at2759"/>
<dbReference type="InterPro" id="IPR006757">
    <property type="entry name" value="OGF_rcpt"/>
</dbReference>
<evidence type="ECO:0000259" key="2">
    <source>
        <dbReference type="Pfam" id="PF04664"/>
    </source>
</evidence>
<dbReference type="PANTHER" id="PTHR14015:SF2">
    <property type="entry name" value="OPIOID GROWTH FACTOR RECEPTOR (OGFR) CONSERVED DOMAIN-CONTAINING PROTEIN"/>
    <property type="match status" value="1"/>
</dbReference>
<proteinExistence type="inferred from homology"/>
<dbReference type="EMBL" id="KI669496">
    <property type="protein sequence ID" value="OCF36119.1"/>
    <property type="molecule type" value="Genomic_DNA"/>
</dbReference>
<gene>
    <name evidence="3" type="ORF">I316_01991</name>
</gene>
<dbReference type="Proteomes" id="UP000092666">
    <property type="component" value="Unassembled WGS sequence"/>
</dbReference>
<reference evidence="4" key="2">
    <citation type="submission" date="2013-12" db="EMBL/GenBank/DDBJ databases">
        <title>Evolution of pathogenesis and genome organization in the Tremellales.</title>
        <authorList>
            <person name="Cuomo C."/>
            <person name="Litvintseva A."/>
            <person name="Heitman J."/>
            <person name="Chen Y."/>
            <person name="Sun S."/>
            <person name="Springer D."/>
            <person name="Dromer F."/>
            <person name="Young S."/>
            <person name="Zeng Q."/>
            <person name="Chapman S."/>
            <person name="Gujja S."/>
            <person name="Saif S."/>
            <person name="Birren B."/>
        </authorList>
    </citation>
    <scope>NUCLEOTIDE SEQUENCE [LARGE SCALE GENOMIC DNA]</scope>
    <source>
        <strain evidence="4">BCC8398</strain>
    </source>
</reference>
<evidence type="ECO:0000313" key="3">
    <source>
        <dbReference type="EMBL" id="OCF36119.1"/>
    </source>
</evidence>
<evidence type="ECO:0000313" key="4">
    <source>
        <dbReference type="Proteomes" id="UP000092666"/>
    </source>
</evidence>
<reference evidence="3 4" key="1">
    <citation type="submission" date="2013-07" db="EMBL/GenBank/DDBJ databases">
        <title>The Genome Sequence of Cryptococcus heveanensis BCC8398.</title>
        <authorList>
            <consortium name="The Broad Institute Genome Sequencing Platform"/>
            <person name="Cuomo C."/>
            <person name="Litvintseva A."/>
            <person name="Chen Y."/>
            <person name="Heitman J."/>
            <person name="Sun S."/>
            <person name="Springer D."/>
            <person name="Dromer F."/>
            <person name="Young S.K."/>
            <person name="Zeng Q."/>
            <person name="Gargeya S."/>
            <person name="Fitzgerald M."/>
            <person name="Abouelleil A."/>
            <person name="Alvarado L."/>
            <person name="Berlin A.M."/>
            <person name="Chapman S.B."/>
            <person name="Dewar J."/>
            <person name="Goldberg J."/>
            <person name="Griggs A."/>
            <person name="Gujja S."/>
            <person name="Hansen M."/>
            <person name="Howarth C."/>
            <person name="Imamovic A."/>
            <person name="Larimer J."/>
            <person name="McCowan C."/>
            <person name="Murphy C."/>
            <person name="Pearson M."/>
            <person name="Priest M."/>
            <person name="Roberts A."/>
            <person name="Saif S."/>
            <person name="Shea T."/>
            <person name="Sykes S."/>
            <person name="Wortman J."/>
            <person name="Nusbaum C."/>
            <person name="Birren B."/>
        </authorList>
    </citation>
    <scope>NUCLEOTIDE SEQUENCE [LARGE SCALE GENOMIC DNA]</scope>
    <source>
        <strain evidence="3 4">BCC8398</strain>
    </source>
</reference>
<dbReference type="Pfam" id="PF04664">
    <property type="entry name" value="OGFr_N"/>
    <property type="match status" value="1"/>
</dbReference>
<name>A0A1B9GYL9_9TREE</name>
<comment type="similarity">
    <text evidence="1">Belongs to the opioid growth factor receptor family.</text>
</comment>
<dbReference type="PANTHER" id="PTHR14015">
    <property type="entry name" value="OPIOID GROWTH FACTOR RECEPTOR OGFR ZETA-TYPE OPIOID RECEPTOR"/>
    <property type="match status" value="1"/>
</dbReference>